<comment type="similarity">
    <text evidence="1">Belongs to the NAD(P)-dependent epimerase/dehydratase family.</text>
</comment>
<evidence type="ECO:0000259" key="2">
    <source>
        <dbReference type="Pfam" id="PF01370"/>
    </source>
</evidence>
<reference evidence="3 4" key="1">
    <citation type="journal article" date="2015" name="Genome Announc.">
        <title>Draft Genome Sequence of Filamentous Marine Cyanobacterium Lyngbya confervoides Strain BDU141951.</title>
        <authorList>
            <person name="Chandrababunaidu M.M."/>
            <person name="Sen D."/>
            <person name="Tripathy S."/>
        </authorList>
    </citation>
    <scope>NUCLEOTIDE SEQUENCE [LARGE SCALE GENOMIC DNA]</scope>
    <source>
        <strain evidence="3 4">BDU141951</strain>
    </source>
</reference>
<dbReference type="SUPFAM" id="SSF51735">
    <property type="entry name" value="NAD(P)-binding Rossmann-fold domains"/>
    <property type="match status" value="1"/>
</dbReference>
<gene>
    <name evidence="3" type="ORF">QQ91_0003110</name>
</gene>
<dbReference type="RefSeq" id="WP_166279874.1">
    <property type="nucleotide sequence ID" value="NZ_JTHE03000022.1"/>
</dbReference>
<accession>A0ABD4SZK4</accession>
<feature type="domain" description="NAD-dependent epimerase/dehydratase" evidence="2">
    <location>
        <begin position="4"/>
        <end position="240"/>
    </location>
</feature>
<dbReference type="Gene3D" id="3.40.50.720">
    <property type="entry name" value="NAD(P)-binding Rossmann-like Domain"/>
    <property type="match status" value="1"/>
</dbReference>
<proteinExistence type="inferred from homology"/>
<protein>
    <submittedName>
        <fullName evidence="3">NAD-dependent epimerase/dehydratase family protein</fullName>
    </submittedName>
</protein>
<dbReference type="InterPro" id="IPR001509">
    <property type="entry name" value="Epimerase_deHydtase"/>
</dbReference>
<keyword evidence="4" id="KW-1185">Reference proteome</keyword>
<dbReference type="EMBL" id="JTHE03000022">
    <property type="protein sequence ID" value="MCM1981819.1"/>
    <property type="molecule type" value="Genomic_DNA"/>
</dbReference>
<sequence>MDTIVITGVQGQIGTELVQALRKQFPSSFLIGIGRSALRPQSMCMDRYFRLDIGDRRGLKALAERYSIQTLYHLAGILSAKGEGHPHQCWSINLEGLRNILELARELAIKVFWPSSIAVFGPHTPKELTPQWTITDPTTFYGVTKLTGELLCQYYNHRWSLDVRSLRFPGILSYQTLPGGGTTDFAVEMHLAAQAQRRYTCFVEPDTCLPLMYMPDAIRAIQEIMDAPATALRVNTSYNLAGFSATAAEIAQAIQQHRPNFTCNYAPDFRQIIANNWPHSIDDTAAQVDWGWQPRFDLQRTTADMLSHLTWRTDHVGTGSF</sequence>
<dbReference type="Proteomes" id="UP000031561">
    <property type="component" value="Unassembled WGS sequence"/>
</dbReference>
<name>A0ABD4SZK4_9CYAN</name>
<dbReference type="InterPro" id="IPR036291">
    <property type="entry name" value="NAD(P)-bd_dom_sf"/>
</dbReference>
<comment type="caution">
    <text evidence="3">The sequence shown here is derived from an EMBL/GenBank/DDBJ whole genome shotgun (WGS) entry which is preliminary data.</text>
</comment>
<evidence type="ECO:0000313" key="3">
    <source>
        <dbReference type="EMBL" id="MCM1981819.1"/>
    </source>
</evidence>
<evidence type="ECO:0000256" key="1">
    <source>
        <dbReference type="ARBA" id="ARBA00007637"/>
    </source>
</evidence>
<dbReference type="AlphaFoldDB" id="A0ABD4SZK4"/>
<organism evidence="3 4">
    <name type="scientific">Lyngbya confervoides BDU141951</name>
    <dbReference type="NCBI Taxonomy" id="1574623"/>
    <lineage>
        <taxon>Bacteria</taxon>
        <taxon>Bacillati</taxon>
        <taxon>Cyanobacteriota</taxon>
        <taxon>Cyanophyceae</taxon>
        <taxon>Oscillatoriophycideae</taxon>
        <taxon>Oscillatoriales</taxon>
        <taxon>Microcoleaceae</taxon>
        <taxon>Lyngbya</taxon>
    </lineage>
</organism>
<dbReference type="Pfam" id="PF01370">
    <property type="entry name" value="Epimerase"/>
    <property type="match status" value="1"/>
</dbReference>
<dbReference type="PANTHER" id="PTHR42687:SF1">
    <property type="entry name" value="L-THREONINE 3-DEHYDROGENASE, MITOCHONDRIAL"/>
    <property type="match status" value="1"/>
</dbReference>
<dbReference type="InterPro" id="IPR051225">
    <property type="entry name" value="NAD(P)_epim/dehydratase"/>
</dbReference>
<evidence type="ECO:0000313" key="4">
    <source>
        <dbReference type="Proteomes" id="UP000031561"/>
    </source>
</evidence>
<dbReference type="PANTHER" id="PTHR42687">
    <property type="entry name" value="L-THREONINE 3-DEHYDROGENASE"/>
    <property type="match status" value="1"/>
</dbReference>